<comment type="caution">
    <text evidence="1">The sequence shown here is derived from an EMBL/GenBank/DDBJ whole genome shotgun (WGS) entry which is preliminary data.</text>
</comment>
<proteinExistence type="predicted"/>
<reference evidence="1" key="1">
    <citation type="submission" date="2021-06" db="EMBL/GenBank/DDBJ databases">
        <authorList>
            <person name="Kallberg Y."/>
            <person name="Tangrot J."/>
            <person name="Rosling A."/>
        </authorList>
    </citation>
    <scope>NUCLEOTIDE SEQUENCE</scope>
    <source>
        <strain evidence="1">28 12/20/2015</strain>
    </source>
</reference>
<dbReference type="EMBL" id="CAJVPW010002272">
    <property type="protein sequence ID" value="CAG8502933.1"/>
    <property type="molecule type" value="Genomic_DNA"/>
</dbReference>
<keyword evidence="2" id="KW-1185">Reference proteome</keyword>
<name>A0ACA9KZW8_9GLOM</name>
<accession>A0ACA9KZW8</accession>
<evidence type="ECO:0000313" key="1">
    <source>
        <dbReference type="EMBL" id="CAG8502933.1"/>
    </source>
</evidence>
<protein>
    <submittedName>
        <fullName evidence="1">8916_t:CDS:1</fullName>
    </submittedName>
</protein>
<organism evidence="1 2">
    <name type="scientific">Cetraspora pellucida</name>
    <dbReference type="NCBI Taxonomy" id="1433469"/>
    <lineage>
        <taxon>Eukaryota</taxon>
        <taxon>Fungi</taxon>
        <taxon>Fungi incertae sedis</taxon>
        <taxon>Mucoromycota</taxon>
        <taxon>Glomeromycotina</taxon>
        <taxon>Glomeromycetes</taxon>
        <taxon>Diversisporales</taxon>
        <taxon>Gigasporaceae</taxon>
        <taxon>Cetraspora</taxon>
    </lineage>
</organism>
<dbReference type="Proteomes" id="UP000789366">
    <property type="component" value="Unassembled WGS sequence"/>
</dbReference>
<gene>
    <name evidence="1" type="ORF">SPELUC_LOCUS3102</name>
</gene>
<sequence length="425" mass="48392">MAMEANDKRSFSTNKMSDEGDIDVIDSVGIGKIHDPEKICEKKLDENSQIPMIAAAVSTRDNPMLPCLTFRFWVLSSFFTILGATLSEFYYFRPNGGVYSMFFVLLVSYILGRWMERVLPTRKFQFKNWKFSLNPGPFNVKEHVCIFVAAGAGGGSAYATDIIAIQDLFYNTKVNFLNGFMLLMSTQILGYGLAGFLRKFLVRPANMIWPSNLVYASMYNTLHGNASETRDKIRFFVTAFTAMFVWQFVPQYMFTWLTSMALLCLIAPYSKIIKQLGSGYHGVGILNFSLDWNSIAQVGSGEFLLWCYPWCMDYHAIGVLFSDAKKFPLLATYSLDKYGHRYNQSAVIDHSTGALNVTAYENYSPVYLSISFALSYLYAFIALTAVLSHVALFYGKEIWERFKASREEEQEDIHCKLMNNYAGFY</sequence>
<evidence type="ECO:0000313" key="2">
    <source>
        <dbReference type="Proteomes" id="UP000789366"/>
    </source>
</evidence>